<dbReference type="AlphaFoldDB" id="A0AA39ZXX2"/>
<name>A0AA39ZXX2_9PEZI</name>
<evidence type="ECO:0000313" key="2">
    <source>
        <dbReference type="EMBL" id="KAK0705534.1"/>
    </source>
</evidence>
<feature type="compositionally biased region" description="Basic residues" evidence="1">
    <location>
        <begin position="66"/>
        <end position="75"/>
    </location>
</feature>
<feature type="region of interest" description="Disordered" evidence="1">
    <location>
        <begin position="53"/>
        <end position="75"/>
    </location>
</feature>
<accession>A0AA39ZXX2</accession>
<reference evidence="2" key="1">
    <citation type="submission" date="2023-06" db="EMBL/GenBank/DDBJ databases">
        <title>Genome-scale phylogeny and comparative genomics of the fungal order Sordariales.</title>
        <authorList>
            <consortium name="Lawrence Berkeley National Laboratory"/>
            <person name="Hensen N."/>
            <person name="Bonometti L."/>
            <person name="Westerberg I."/>
            <person name="Brannstrom I.O."/>
            <person name="Guillou S."/>
            <person name="Cros-Aarteil S."/>
            <person name="Calhoun S."/>
            <person name="Haridas S."/>
            <person name="Kuo A."/>
            <person name="Mondo S."/>
            <person name="Pangilinan J."/>
            <person name="Riley R."/>
            <person name="Labutti K."/>
            <person name="Andreopoulos B."/>
            <person name="Lipzen A."/>
            <person name="Chen C."/>
            <person name="Yanf M."/>
            <person name="Daum C."/>
            <person name="Ng V."/>
            <person name="Clum A."/>
            <person name="Steindorff A."/>
            <person name="Ohm R."/>
            <person name="Martin F."/>
            <person name="Silar P."/>
            <person name="Natvig D."/>
            <person name="Lalanne C."/>
            <person name="Gautier V."/>
            <person name="Ament-Velasquez S.L."/>
            <person name="Kruys A."/>
            <person name="Hutchinson M.I."/>
            <person name="Powell A.J."/>
            <person name="Barry K."/>
            <person name="Miller A.N."/>
            <person name="Grigoriev I.V."/>
            <person name="Debuchy R."/>
            <person name="Gladieux P."/>
            <person name="Thoren M.H."/>
            <person name="Johannesson H."/>
        </authorList>
    </citation>
    <scope>NUCLEOTIDE SEQUENCE</scope>
    <source>
        <strain evidence="2">SMH4607-1</strain>
    </source>
</reference>
<keyword evidence="3" id="KW-1185">Reference proteome</keyword>
<proteinExistence type="predicted"/>
<gene>
    <name evidence="2" type="ORF">B0H67DRAFT_594283</name>
</gene>
<dbReference type="EMBL" id="JAUKUA010000007">
    <property type="protein sequence ID" value="KAK0705534.1"/>
    <property type="molecule type" value="Genomic_DNA"/>
</dbReference>
<comment type="caution">
    <text evidence="2">The sequence shown here is derived from an EMBL/GenBank/DDBJ whole genome shotgun (WGS) entry which is preliminary data.</text>
</comment>
<dbReference type="Proteomes" id="UP001172102">
    <property type="component" value="Unassembled WGS sequence"/>
</dbReference>
<organism evidence="2 3">
    <name type="scientific">Lasiosphaeris hirsuta</name>
    <dbReference type="NCBI Taxonomy" id="260670"/>
    <lineage>
        <taxon>Eukaryota</taxon>
        <taxon>Fungi</taxon>
        <taxon>Dikarya</taxon>
        <taxon>Ascomycota</taxon>
        <taxon>Pezizomycotina</taxon>
        <taxon>Sordariomycetes</taxon>
        <taxon>Sordariomycetidae</taxon>
        <taxon>Sordariales</taxon>
        <taxon>Lasiosphaeriaceae</taxon>
        <taxon>Lasiosphaeris</taxon>
    </lineage>
</organism>
<evidence type="ECO:0000313" key="3">
    <source>
        <dbReference type="Proteomes" id="UP001172102"/>
    </source>
</evidence>
<sequence>MMHHADFLPQPAASTRWSSISVAPGRVHLLSRHSPSKVQQTFTFGGAQILSRKVPSVQPRIEGPRRSGRRCHGSS</sequence>
<evidence type="ECO:0000256" key="1">
    <source>
        <dbReference type="SAM" id="MobiDB-lite"/>
    </source>
</evidence>
<protein>
    <submittedName>
        <fullName evidence="2">Uncharacterized protein</fullName>
    </submittedName>
</protein>